<dbReference type="InterPro" id="IPR001867">
    <property type="entry name" value="OmpR/PhoB-type_DNA-bd"/>
</dbReference>
<feature type="domain" description="OmpR/PhoB-type" evidence="4">
    <location>
        <begin position="1"/>
        <end position="92"/>
    </location>
</feature>
<dbReference type="AlphaFoldDB" id="A0A8J3Z0U4"/>
<organism evidence="5 6">
    <name type="scientific">Virgisporangium aurantiacum</name>
    <dbReference type="NCBI Taxonomy" id="175570"/>
    <lineage>
        <taxon>Bacteria</taxon>
        <taxon>Bacillati</taxon>
        <taxon>Actinomycetota</taxon>
        <taxon>Actinomycetes</taxon>
        <taxon>Micromonosporales</taxon>
        <taxon>Micromonosporaceae</taxon>
        <taxon>Virgisporangium</taxon>
    </lineage>
</organism>
<evidence type="ECO:0000313" key="6">
    <source>
        <dbReference type="Proteomes" id="UP000612585"/>
    </source>
</evidence>
<dbReference type="GO" id="GO:0000160">
    <property type="term" value="P:phosphorelay signal transduction system"/>
    <property type="evidence" value="ECO:0007669"/>
    <property type="project" value="InterPro"/>
</dbReference>
<dbReference type="InterPro" id="IPR036388">
    <property type="entry name" value="WH-like_DNA-bd_sf"/>
</dbReference>
<evidence type="ECO:0000256" key="2">
    <source>
        <dbReference type="ARBA" id="ARBA00023125"/>
    </source>
</evidence>
<dbReference type="InterPro" id="IPR027417">
    <property type="entry name" value="P-loop_NTPase"/>
</dbReference>
<dbReference type="InterPro" id="IPR011990">
    <property type="entry name" value="TPR-like_helical_dom_sf"/>
</dbReference>
<dbReference type="EMBL" id="BOPG01000005">
    <property type="protein sequence ID" value="GIJ53250.1"/>
    <property type="molecule type" value="Genomic_DNA"/>
</dbReference>
<dbReference type="CDD" id="cd15831">
    <property type="entry name" value="BTAD"/>
    <property type="match status" value="1"/>
</dbReference>
<evidence type="ECO:0000256" key="1">
    <source>
        <dbReference type="ARBA" id="ARBA00005820"/>
    </source>
</evidence>
<dbReference type="GO" id="GO:0006355">
    <property type="term" value="P:regulation of DNA-templated transcription"/>
    <property type="evidence" value="ECO:0007669"/>
    <property type="project" value="InterPro"/>
</dbReference>
<comment type="caution">
    <text evidence="5">The sequence shown here is derived from an EMBL/GenBank/DDBJ whole genome shotgun (WGS) entry which is preliminary data.</text>
</comment>
<sequence>MGTVEIGLLGPVLVRVDGAEVRLASTPQRVILARLALAANRTASPAALIDTLWPDGPPANAAGNLHAYVSRLRRAIGADRITREPAGYRLGVAAEQIDIGRAEALVAAARATDDPAGAADRYGAALALWRGEPLADLPDPTPFAPDLARLAAWRRQVRDEWFTARLAAGRAADALPDLEHATTADPDRESLQILLATALHHLDRTADALRVLADHRRRLADEHGLDPGPAVAELTTRLLTGDAPMVSTKPMNRYLGRDGDLAAVEAALRAHRLVTVVGPGGMGKTRLGLELLGRLPAGGRVHVVELALVSRADDVPLAAAAAIGLRTAPGSTDGAAAVIADQLGDGAALVVLDNCEHVRVAARDLVAGLLARCPGLRVLATSRQRLGVAAEKVLRLGPLAPDDQVELFCDRAALLRDDFPDSPETRRLAADICRTLDGLPLAVELAASREAVFGLRQLRDRLAAGLAILEPARDPDRTTAVSATVEWSYRLLDPAAQHVFDALVGCRGGFPLDALAHLAPDVTRPEPLLAELVEASLVIAERSDPPRYRLLEVMRRVGLDHLGPDRLPHARDRHASWMTAHAERCHALQRERSPRATGLLRAELANLLEALGWLIDTRRWADAGRLGALLAPLLSDHPDLALLAQQERLAAAPADLDAETAGRCAIAAGTARWLQGDLPVAERLLSDALTRLPADHSQRWIAQFFRLTTHMFAGHLDAVQADAGALLVGPDVPDWVAGVGVGCAALSHLFAGDRAAGERLLSVHSGLLARVGEADGFVAYTYAEFAADTDPDRALDLFARAYRQSAAIGQRYDMEVAAIGRMAVLIRSGRGAEAARACRASVDRLRTSGMWPQLWTALRLTAELLVALGDLTTAASLLAAAERDPLAPAVVGPDRTRQAALWAAVERGLGADAAAAARSNGGRRKRATVAEHAIAALAPFA</sequence>
<accession>A0A8J3Z0U4</accession>
<protein>
    <submittedName>
        <fullName evidence="5">SARP family transcriptional regulator</fullName>
    </submittedName>
</protein>
<dbReference type="PANTHER" id="PTHR47691">
    <property type="entry name" value="REGULATOR-RELATED"/>
    <property type="match status" value="1"/>
</dbReference>
<comment type="similarity">
    <text evidence="1">Belongs to the AfsR/DnrI/RedD regulatory family.</text>
</comment>
<dbReference type="InterPro" id="IPR016032">
    <property type="entry name" value="Sig_transdc_resp-reg_C-effctor"/>
</dbReference>
<reference evidence="5" key="1">
    <citation type="submission" date="2021-01" db="EMBL/GenBank/DDBJ databases">
        <title>Whole genome shotgun sequence of Virgisporangium aurantiacum NBRC 16421.</title>
        <authorList>
            <person name="Komaki H."/>
            <person name="Tamura T."/>
        </authorList>
    </citation>
    <scope>NUCLEOTIDE SEQUENCE</scope>
    <source>
        <strain evidence="5">NBRC 16421</strain>
    </source>
</reference>
<dbReference type="Pfam" id="PF03704">
    <property type="entry name" value="BTAD"/>
    <property type="match status" value="1"/>
</dbReference>
<dbReference type="SMART" id="SM01043">
    <property type="entry name" value="BTAD"/>
    <property type="match status" value="1"/>
</dbReference>
<name>A0A8J3Z0U4_9ACTN</name>
<dbReference type="SUPFAM" id="SSF48452">
    <property type="entry name" value="TPR-like"/>
    <property type="match status" value="1"/>
</dbReference>
<dbReference type="InterPro" id="IPR005158">
    <property type="entry name" value="BTAD"/>
</dbReference>
<evidence type="ECO:0000256" key="3">
    <source>
        <dbReference type="PROSITE-ProRule" id="PRU01091"/>
    </source>
</evidence>
<evidence type="ECO:0000313" key="5">
    <source>
        <dbReference type="EMBL" id="GIJ53250.1"/>
    </source>
</evidence>
<feature type="DNA-binding region" description="OmpR/PhoB-type" evidence="3">
    <location>
        <begin position="1"/>
        <end position="92"/>
    </location>
</feature>
<dbReference type="PANTHER" id="PTHR47691:SF3">
    <property type="entry name" value="HTH-TYPE TRANSCRIPTIONAL REGULATOR RV0890C-RELATED"/>
    <property type="match status" value="1"/>
</dbReference>
<evidence type="ECO:0000259" key="4">
    <source>
        <dbReference type="PROSITE" id="PS51755"/>
    </source>
</evidence>
<dbReference type="SMART" id="SM00862">
    <property type="entry name" value="Trans_reg_C"/>
    <property type="match status" value="1"/>
</dbReference>
<dbReference type="Gene3D" id="1.25.40.10">
    <property type="entry name" value="Tetratricopeptide repeat domain"/>
    <property type="match status" value="1"/>
</dbReference>
<dbReference type="SUPFAM" id="SSF46894">
    <property type="entry name" value="C-terminal effector domain of the bipartite response regulators"/>
    <property type="match status" value="1"/>
</dbReference>
<dbReference type="Proteomes" id="UP000612585">
    <property type="component" value="Unassembled WGS sequence"/>
</dbReference>
<gene>
    <name evidence="5" type="ORF">Vau01_007660</name>
</gene>
<dbReference type="SUPFAM" id="SSF52540">
    <property type="entry name" value="P-loop containing nucleoside triphosphate hydrolases"/>
    <property type="match status" value="1"/>
</dbReference>
<dbReference type="Gene3D" id="1.10.10.10">
    <property type="entry name" value="Winged helix-like DNA-binding domain superfamily/Winged helix DNA-binding domain"/>
    <property type="match status" value="1"/>
</dbReference>
<keyword evidence="6" id="KW-1185">Reference proteome</keyword>
<dbReference type="GO" id="GO:0003677">
    <property type="term" value="F:DNA binding"/>
    <property type="evidence" value="ECO:0007669"/>
    <property type="project" value="UniProtKB-UniRule"/>
</dbReference>
<keyword evidence="2 3" id="KW-0238">DNA-binding</keyword>
<proteinExistence type="inferred from homology"/>
<dbReference type="PROSITE" id="PS51755">
    <property type="entry name" value="OMPR_PHOB"/>
    <property type="match status" value="1"/>
</dbReference>